<dbReference type="GO" id="GO:0003676">
    <property type="term" value="F:nucleic acid binding"/>
    <property type="evidence" value="ECO:0007669"/>
    <property type="project" value="InterPro"/>
</dbReference>
<dbReference type="Gene3D" id="3.30.420.10">
    <property type="entry name" value="Ribonuclease H-like superfamily/Ribonuclease H"/>
    <property type="match status" value="1"/>
</dbReference>
<accession>A0A4Y2IWH8</accession>
<reference evidence="1 2" key="1">
    <citation type="journal article" date="2019" name="Sci. Rep.">
        <title>Orb-weaving spider Araneus ventricosus genome elucidates the spidroin gene catalogue.</title>
        <authorList>
            <person name="Kono N."/>
            <person name="Nakamura H."/>
            <person name="Ohtoshi R."/>
            <person name="Moran D.A.P."/>
            <person name="Shinohara A."/>
            <person name="Yoshida Y."/>
            <person name="Fujiwara M."/>
            <person name="Mori M."/>
            <person name="Tomita M."/>
            <person name="Arakawa K."/>
        </authorList>
    </citation>
    <scope>NUCLEOTIDE SEQUENCE [LARGE SCALE GENOMIC DNA]</scope>
</reference>
<dbReference type="EMBL" id="BGPR01002982">
    <property type="protein sequence ID" value="GBM82010.1"/>
    <property type="molecule type" value="Genomic_DNA"/>
</dbReference>
<protein>
    <submittedName>
        <fullName evidence="1">Uncharacterized protein</fullName>
    </submittedName>
</protein>
<name>A0A4Y2IWH8_ARAVE</name>
<keyword evidence="2" id="KW-1185">Reference proteome</keyword>
<dbReference type="Proteomes" id="UP000499080">
    <property type="component" value="Unassembled WGS sequence"/>
</dbReference>
<comment type="caution">
    <text evidence="1">The sequence shown here is derived from an EMBL/GenBank/DDBJ whole genome shotgun (WGS) entry which is preliminary data.</text>
</comment>
<evidence type="ECO:0000313" key="1">
    <source>
        <dbReference type="EMBL" id="GBM82010.1"/>
    </source>
</evidence>
<gene>
    <name evidence="1" type="ORF">AVEN_51855_1</name>
</gene>
<organism evidence="1 2">
    <name type="scientific">Araneus ventricosus</name>
    <name type="common">Orbweaver spider</name>
    <name type="synonym">Epeira ventricosa</name>
    <dbReference type="NCBI Taxonomy" id="182803"/>
    <lineage>
        <taxon>Eukaryota</taxon>
        <taxon>Metazoa</taxon>
        <taxon>Ecdysozoa</taxon>
        <taxon>Arthropoda</taxon>
        <taxon>Chelicerata</taxon>
        <taxon>Arachnida</taxon>
        <taxon>Araneae</taxon>
        <taxon>Araneomorphae</taxon>
        <taxon>Entelegynae</taxon>
        <taxon>Araneoidea</taxon>
        <taxon>Araneidae</taxon>
        <taxon>Araneus</taxon>
    </lineage>
</organism>
<evidence type="ECO:0000313" key="2">
    <source>
        <dbReference type="Proteomes" id="UP000499080"/>
    </source>
</evidence>
<dbReference type="AlphaFoldDB" id="A0A4Y2IWH8"/>
<dbReference type="InterPro" id="IPR036397">
    <property type="entry name" value="RNaseH_sf"/>
</dbReference>
<sequence length="107" mass="12080">MCARGAKIRADTHTHHSSVLAPSDFNLFGLLKKHLAGRHFRTNAESQEAVVKWTLISSMPVSMDCLTDATNDSTTMVTMWKSNKYECLSAFVYLFDFLNKSFLSEDL</sequence>
<proteinExistence type="predicted"/>